<evidence type="ECO:0000313" key="2">
    <source>
        <dbReference type="Proteomes" id="UP000078492"/>
    </source>
</evidence>
<evidence type="ECO:0000313" key="1">
    <source>
        <dbReference type="EMBL" id="KYN17091.1"/>
    </source>
</evidence>
<proteinExistence type="predicted"/>
<feature type="non-terminal residue" evidence="1">
    <location>
        <position position="1"/>
    </location>
</feature>
<reference evidence="1 2" key="1">
    <citation type="submission" date="2015-09" db="EMBL/GenBank/DDBJ databases">
        <title>Trachymyrmex cornetzi WGS genome.</title>
        <authorList>
            <person name="Nygaard S."/>
            <person name="Hu H."/>
            <person name="Boomsma J."/>
            <person name="Zhang G."/>
        </authorList>
    </citation>
    <scope>NUCLEOTIDE SEQUENCE [LARGE SCALE GENOMIC DNA]</scope>
    <source>
        <strain evidence="1">Tcor2-1</strain>
        <tissue evidence="1">Whole body</tissue>
    </source>
</reference>
<dbReference type="Proteomes" id="UP000078492">
    <property type="component" value="Unassembled WGS sequence"/>
</dbReference>
<organism evidence="1 2">
    <name type="scientific">Trachymyrmex cornetzi</name>
    <dbReference type="NCBI Taxonomy" id="471704"/>
    <lineage>
        <taxon>Eukaryota</taxon>
        <taxon>Metazoa</taxon>
        <taxon>Ecdysozoa</taxon>
        <taxon>Arthropoda</taxon>
        <taxon>Hexapoda</taxon>
        <taxon>Insecta</taxon>
        <taxon>Pterygota</taxon>
        <taxon>Neoptera</taxon>
        <taxon>Endopterygota</taxon>
        <taxon>Hymenoptera</taxon>
        <taxon>Apocrita</taxon>
        <taxon>Aculeata</taxon>
        <taxon>Formicoidea</taxon>
        <taxon>Formicidae</taxon>
        <taxon>Myrmicinae</taxon>
        <taxon>Trachymyrmex</taxon>
    </lineage>
</organism>
<dbReference type="EMBL" id="KQ980249">
    <property type="protein sequence ID" value="KYN17091.1"/>
    <property type="molecule type" value="Genomic_DNA"/>
</dbReference>
<accession>A0A151J3S9</accession>
<dbReference type="AlphaFoldDB" id="A0A151J3S9"/>
<sequence>GSPACMQRVRDRLLLNGISAVLIRNPKHGLYLSVAFRAKQKSLFRTLHSGSEVPYQTCRIDSVVNRALN</sequence>
<name>A0A151J3S9_9HYME</name>
<gene>
    <name evidence="1" type="ORF">ALC57_10617</name>
</gene>
<keyword evidence="2" id="KW-1185">Reference proteome</keyword>
<protein>
    <submittedName>
        <fullName evidence="1">Uncharacterized protein</fullName>
    </submittedName>
</protein>